<name>A0A8S9QUW1_BRACR</name>
<reference evidence="2" key="1">
    <citation type="submission" date="2019-12" db="EMBL/GenBank/DDBJ databases">
        <title>Genome sequencing and annotation of Brassica cretica.</title>
        <authorList>
            <person name="Studholme D.J."/>
            <person name="Sarris P."/>
        </authorList>
    </citation>
    <scope>NUCLEOTIDE SEQUENCE</scope>
    <source>
        <strain evidence="2">PFS-109/04</strain>
        <tissue evidence="2">Leaf</tissue>
    </source>
</reference>
<accession>A0A8S9QUW1</accession>
<proteinExistence type="predicted"/>
<evidence type="ECO:0000313" key="2">
    <source>
        <dbReference type="EMBL" id="KAF3556806.1"/>
    </source>
</evidence>
<protein>
    <submittedName>
        <fullName evidence="2">Uncharacterized protein</fullName>
    </submittedName>
</protein>
<dbReference type="AlphaFoldDB" id="A0A8S9QUW1"/>
<feature type="compositionally biased region" description="Basic and acidic residues" evidence="1">
    <location>
        <begin position="23"/>
        <end position="47"/>
    </location>
</feature>
<dbReference type="Proteomes" id="UP000712600">
    <property type="component" value="Unassembled WGS sequence"/>
</dbReference>
<sequence>MTYYPADKTTEDRSRSPLRSSFPRRDRAHVPTGNKDLEFCTRVDRHGNTFGTRVSTKHTRNSPPEDSSHSSSLRLRTERKDRNESTRSVEITSPQYVHTRERNQRSSAHARTSSLQKEMKQWREKQPKDSHNRHEMPPPHREDTTPAQVALQPTIPTLIDNGFDPFSSMVYRYLEQAPEMTIELDHRSILE</sequence>
<evidence type="ECO:0000256" key="1">
    <source>
        <dbReference type="SAM" id="MobiDB-lite"/>
    </source>
</evidence>
<feature type="compositionally biased region" description="Basic and acidic residues" evidence="1">
    <location>
        <begin position="75"/>
        <end position="87"/>
    </location>
</feature>
<organism evidence="2 3">
    <name type="scientific">Brassica cretica</name>
    <name type="common">Mustard</name>
    <dbReference type="NCBI Taxonomy" id="69181"/>
    <lineage>
        <taxon>Eukaryota</taxon>
        <taxon>Viridiplantae</taxon>
        <taxon>Streptophyta</taxon>
        <taxon>Embryophyta</taxon>
        <taxon>Tracheophyta</taxon>
        <taxon>Spermatophyta</taxon>
        <taxon>Magnoliopsida</taxon>
        <taxon>eudicotyledons</taxon>
        <taxon>Gunneridae</taxon>
        <taxon>Pentapetalae</taxon>
        <taxon>rosids</taxon>
        <taxon>malvids</taxon>
        <taxon>Brassicales</taxon>
        <taxon>Brassicaceae</taxon>
        <taxon>Brassiceae</taxon>
        <taxon>Brassica</taxon>
    </lineage>
</organism>
<feature type="compositionally biased region" description="Polar residues" evidence="1">
    <location>
        <begin position="105"/>
        <end position="116"/>
    </location>
</feature>
<feature type="compositionally biased region" description="Basic and acidic residues" evidence="1">
    <location>
        <begin position="117"/>
        <end position="144"/>
    </location>
</feature>
<feature type="region of interest" description="Disordered" evidence="1">
    <location>
        <begin position="1"/>
        <end position="147"/>
    </location>
</feature>
<gene>
    <name evidence="2" type="ORF">F2Q69_00013859</name>
</gene>
<evidence type="ECO:0000313" key="3">
    <source>
        <dbReference type="Proteomes" id="UP000712600"/>
    </source>
</evidence>
<comment type="caution">
    <text evidence="2">The sequence shown here is derived from an EMBL/GenBank/DDBJ whole genome shotgun (WGS) entry which is preliminary data.</text>
</comment>
<dbReference type="EMBL" id="QGKX02000996">
    <property type="protein sequence ID" value="KAF3556806.1"/>
    <property type="molecule type" value="Genomic_DNA"/>
</dbReference>